<feature type="transmembrane region" description="Helical" evidence="5">
    <location>
        <begin position="45"/>
        <end position="63"/>
    </location>
</feature>
<protein>
    <recommendedName>
        <fullName evidence="8">DoxX family protein</fullName>
    </recommendedName>
</protein>
<dbReference type="RefSeq" id="WP_068534139.1">
    <property type="nucleotide sequence ID" value="NZ_LVJH01000027.1"/>
</dbReference>
<accession>A0A168K6B5</accession>
<dbReference type="AlphaFoldDB" id="A0A168K6B5"/>
<keyword evidence="2 5" id="KW-0812">Transmembrane</keyword>
<dbReference type="STRING" id="494026.PGLA_15100"/>
<keyword evidence="3 5" id="KW-1133">Transmembrane helix</keyword>
<dbReference type="OrthoDB" id="2454358at2"/>
<dbReference type="InterPro" id="IPR032808">
    <property type="entry name" value="DoxX"/>
</dbReference>
<keyword evidence="4 5" id="KW-0472">Membrane</keyword>
<evidence type="ECO:0008006" key="8">
    <source>
        <dbReference type="Google" id="ProtNLM"/>
    </source>
</evidence>
<evidence type="ECO:0000256" key="2">
    <source>
        <dbReference type="ARBA" id="ARBA00022692"/>
    </source>
</evidence>
<feature type="transmembrane region" description="Helical" evidence="5">
    <location>
        <begin position="6"/>
        <end position="25"/>
    </location>
</feature>
<dbReference type="EMBL" id="LVJH01000027">
    <property type="protein sequence ID" value="OAB41609.1"/>
    <property type="molecule type" value="Genomic_DNA"/>
</dbReference>
<evidence type="ECO:0000313" key="6">
    <source>
        <dbReference type="EMBL" id="OAB41609.1"/>
    </source>
</evidence>
<comment type="subcellular location">
    <subcellularLocation>
        <location evidence="1">Membrane</location>
        <topology evidence="1">Multi-pass membrane protein</topology>
    </subcellularLocation>
</comment>
<organism evidence="6 7">
    <name type="scientific">Paenibacillus glacialis</name>
    <dbReference type="NCBI Taxonomy" id="494026"/>
    <lineage>
        <taxon>Bacteria</taxon>
        <taxon>Bacillati</taxon>
        <taxon>Bacillota</taxon>
        <taxon>Bacilli</taxon>
        <taxon>Bacillales</taxon>
        <taxon>Paenibacillaceae</taxon>
        <taxon>Paenibacillus</taxon>
    </lineage>
</organism>
<evidence type="ECO:0000256" key="5">
    <source>
        <dbReference type="SAM" id="Phobius"/>
    </source>
</evidence>
<reference evidence="6 7" key="1">
    <citation type="submission" date="2016-03" db="EMBL/GenBank/DDBJ databases">
        <title>Draft genome sequence of Paenibacillus glacialis DSM 22343.</title>
        <authorList>
            <person name="Shin S.-K."/>
            <person name="Yi H."/>
        </authorList>
    </citation>
    <scope>NUCLEOTIDE SEQUENCE [LARGE SCALE GENOMIC DNA]</scope>
    <source>
        <strain evidence="6 7">DSM 22343</strain>
    </source>
</reference>
<proteinExistence type="predicted"/>
<feature type="transmembrane region" description="Helical" evidence="5">
    <location>
        <begin position="69"/>
        <end position="89"/>
    </location>
</feature>
<comment type="caution">
    <text evidence="6">The sequence shown here is derived from an EMBL/GenBank/DDBJ whole genome shotgun (WGS) entry which is preliminary data.</text>
</comment>
<gene>
    <name evidence="6" type="ORF">PGLA_15100</name>
</gene>
<evidence type="ECO:0000313" key="7">
    <source>
        <dbReference type="Proteomes" id="UP000076967"/>
    </source>
</evidence>
<name>A0A168K6B5_9BACL</name>
<dbReference type="Pfam" id="PF13564">
    <property type="entry name" value="DoxX_2"/>
    <property type="match status" value="1"/>
</dbReference>
<evidence type="ECO:0000256" key="4">
    <source>
        <dbReference type="ARBA" id="ARBA00023136"/>
    </source>
</evidence>
<evidence type="ECO:0000256" key="3">
    <source>
        <dbReference type="ARBA" id="ARBA00022989"/>
    </source>
</evidence>
<dbReference type="Proteomes" id="UP000076967">
    <property type="component" value="Unassembled WGS sequence"/>
</dbReference>
<keyword evidence="7" id="KW-1185">Reference proteome</keyword>
<sequence>MNIVMIVIQCFFVFMFLVAGTTKLLGSKQQEEIFKEINLPQCLRVVTGLVEVLGAIALVIGFWDEMFVALGGLIIGSTMLGATGIHMIIKDAFKKVLPPFIFALLALSLTLEWILQVL</sequence>
<dbReference type="GO" id="GO:0016020">
    <property type="term" value="C:membrane"/>
    <property type="evidence" value="ECO:0007669"/>
    <property type="project" value="UniProtKB-SubCell"/>
</dbReference>
<evidence type="ECO:0000256" key="1">
    <source>
        <dbReference type="ARBA" id="ARBA00004141"/>
    </source>
</evidence>
<feature type="transmembrane region" description="Helical" evidence="5">
    <location>
        <begin position="96"/>
        <end position="115"/>
    </location>
</feature>